<name>A0A0D0JJF5_9PSED</name>
<dbReference type="OrthoDB" id="6857704at2"/>
<dbReference type="AlphaFoldDB" id="A0A0D0JJF5"/>
<protein>
    <submittedName>
        <fullName evidence="1">Uncharacterized protein</fullName>
    </submittedName>
</protein>
<sequence>MKYIVPISEQSCPDGLYTGPVAPEDAGYLTRCVIPHLQPLSDEEYLDGPAAILQTGARYSYILSAGAIYWCVEWQPGLVVVRFSPDTSMAWVALRSPVPDFAGRVALEVDTAHYDEDAEDHQYNLVFRSWDAQFDEDHRVRGAFEPASASEEASFNAAIRHANRLSNQDHSNDMERRDRLERFTARCGEGIRVKH</sequence>
<accession>A0A0D0JJF5</accession>
<proteinExistence type="predicted"/>
<comment type="caution">
    <text evidence="1">The sequence shown here is derived from an EMBL/GenBank/DDBJ whole genome shotgun (WGS) entry which is preliminary data.</text>
</comment>
<dbReference type="EMBL" id="JXQW01000002">
    <property type="protein sequence ID" value="KIQ06333.1"/>
    <property type="molecule type" value="Genomic_DNA"/>
</dbReference>
<evidence type="ECO:0000313" key="1">
    <source>
        <dbReference type="EMBL" id="KIQ06333.1"/>
    </source>
</evidence>
<reference evidence="1 2" key="1">
    <citation type="submission" date="2014-12" db="EMBL/GenBank/DDBJ databases">
        <title>16Stimator: statistical estimation of ribosomal gene copy numbers from draft genome assemblies.</title>
        <authorList>
            <person name="Perisin M.A."/>
            <person name="Vetter M."/>
            <person name="Gilbert J.A."/>
            <person name="Bergelson J."/>
        </authorList>
    </citation>
    <scope>NUCLEOTIDE SEQUENCE [LARGE SCALE GENOMIC DNA]</scope>
    <source>
        <strain evidence="1 2">MEJ086</strain>
    </source>
</reference>
<organism evidence="1 2">
    <name type="scientific">Pseudomonas fulva</name>
    <dbReference type="NCBI Taxonomy" id="47880"/>
    <lineage>
        <taxon>Bacteria</taxon>
        <taxon>Pseudomonadati</taxon>
        <taxon>Pseudomonadota</taxon>
        <taxon>Gammaproteobacteria</taxon>
        <taxon>Pseudomonadales</taxon>
        <taxon>Pseudomonadaceae</taxon>
        <taxon>Pseudomonas</taxon>
    </lineage>
</organism>
<dbReference type="RefSeq" id="WP_042551934.1">
    <property type="nucleotide sequence ID" value="NZ_JXQW01000002.1"/>
</dbReference>
<dbReference type="Proteomes" id="UP000032068">
    <property type="component" value="Unassembled WGS sequence"/>
</dbReference>
<evidence type="ECO:0000313" key="2">
    <source>
        <dbReference type="Proteomes" id="UP000032068"/>
    </source>
</evidence>
<gene>
    <name evidence="1" type="ORF">RU08_01065</name>
</gene>